<dbReference type="GO" id="GO:0004674">
    <property type="term" value="F:protein serine/threonine kinase activity"/>
    <property type="evidence" value="ECO:0007669"/>
    <property type="project" value="UniProtKB-KW"/>
</dbReference>
<keyword evidence="5 14" id="KW-0732">Signal</keyword>
<name>A0AAV0JW69_9ROSI</name>
<dbReference type="Pfam" id="PF13947">
    <property type="entry name" value="GUB_WAK_bind"/>
    <property type="match status" value="1"/>
</dbReference>
<evidence type="ECO:0000256" key="14">
    <source>
        <dbReference type="SAM" id="SignalP"/>
    </source>
</evidence>
<feature type="chain" id="PRO_5043314470" description="Protein kinase domain-containing protein" evidence="14">
    <location>
        <begin position="26"/>
        <end position="618"/>
    </location>
</feature>
<dbReference type="InterPro" id="IPR017441">
    <property type="entry name" value="Protein_kinase_ATP_BS"/>
</dbReference>
<keyword evidence="17" id="KW-1185">Reference proteome</keyword>
<protein>
    <recommendedName>
        <fullName evidence="15">Protein kinase domain-containing protein</fullName>
    </recommendedName>
</protein>
<dbReference type="Proteomes" id="UP001154282">
    <property type="component" value="Unassembled WGS sequence"/>
</dbReference>
<evidence type="ECO:0000256" key="10">
    <source>
        <dbReference type="ARBA" id="ARBA00023136"/>
    </source>
</evidence>
<dbReference type="InterPro" id="IPR045874">
    <property type="entry name" value="LRK10/LRL21-25-like"/>
</dbReference>
<feature type="binding site" evidence="12">
    <location>
        <position position="334"/>
    </location>
    <ligand>
        <name>ATP</name>
        <dbReference type="ChEBI" id="CHEBI:30616"/>
    </ligand>
</feature>
<dbReference type="GO" id="GO:0005524">
    <property type="term" value="F:ATP binding"/>
    <property type="evidence" value="ECO:0007669"/>
    <property type="project" value="UniProtKB-UniRule"/>
</dbReference>
<evidence type="ECO:0000256" key="3">
    <source>
        <dbReference type="ARBA" id="ARBA00022679"/>
    </source>
</evidence>
<dbReference type="EMBL" id="CAMGYJ010000005">
    <property type="protein sequence ID" value="CAI0412871.1"/>
    <property type="molecule type" value="Genomic_DNA"/>
</dbReference>
<keyword evidence="2" id="KW-0723">Serine/threonine-protein kinase</keyword>
<gene>
    <name evidence="16" type="ORF">LITE_LOCUS15724</name>
</gene>
<keyword evidence="10 13" id="KW-0472">Membrane</keyword>
<sequence>MDNLLKKHLPFVCLLVLALAHHGRGLTYCQETRCGRHGPKIRYPFRLKDRQPATCGYPGFDLTCNEMQQTVLELPNSVKLYIQKIDYTSQSIVTVDPNGCLARQARNFNLSTSPFRYQGLSTFGVGYVFFNCSAVERNLFNQVPCLSTPGFYDVYAFNSLISIDNLPLSSCTKMYTSLLIPDEVVNPPFNTLHLNWTEPGCGACEAQGQRCRSTTNSSIGYECYVPPKGNQGRRKIMIAVIVVGVFLLLVGVGVSFYMYHSNRIEMENQAKIEKFLADYKAMKPARYSYADLKRITNNFKDKLGEGAYGTVFKGRLSREIHVAVKILTSSTVAKNGDEFINEVGTMGRIHHVNVIRLVGYCADGFRRALVYEFLPNESLEKFIFSATDGGNGSHIHSLGWERLHEIALGIAKGIEYLHQGCDQRILHFDIKPHNILLDHDFNPKIADFGLAKLCAKDQSAITMTAARGTMGYIAPEVFSRNFGNVSYKSDVYSFGMLLLEMVGGRKNNEEADVNGGLRQVYFPEWVYEHLDKGEEFRIRIKEEGDAKIVRKLTIAGLWCIQWYPADRPSMTAVLQMLEGDGEGLSMPPNPFSSAGDGKMEGVAKGNRIALELEAISEE</sequence>
<keyword evidence="4 13" id="KW-0812">Transmembrane</keyword>
<keyword evidence="7" id="KW-0418">Kinase</keyword>
<dbReference type="InterPro" id="IPR000719">
    <property type="entry name" value="Prot_kinase_dom"/>
</dbReference>
<proteinExistence type="predicted"/>
<keyword evidence="9 13" id="KW-1133">Transmembrane helix</keyword>
<evidence type="ECO:0000256" key="1">
    <source>
        <dbReference type="ARBA" id="ARBA00004479"/>
    </source>
</evidence>
<keyword evidence="11" id="KW-0325">Glycoprotein</keyword>
<reference evidence="16" key="1">
    <citation type="submission" date="2022-08" db="EMBL/GenBank/DDBJ databases">
        <authorList>
            <person name="Gutierrez-Valencia J."/>
        </authorList>
    </citation>
    <scope>NUCLEOTIDE SEQUENCE</scope>
</reference>
<comment type="subcellular location">
    <subcellularLocation>
        <location evidence="1">Membrane</location>
        <topology evidence="1">Single-pass type I membrane protein</topology>
    </subcellularLocation>
</comment>
<evidence type="ECO:0000256" key="4">
    <source>
        <dbReference type="ARBA" id="ARBA00022692"/>
    </source>
</evidence>
<dbReference type="InterPro" id="IPR011009">
    <property type="entry name" value="Kinase-like_dom_sf"/>
</dbReference>
<evidence type="ECO:0000256" key="8">
    <source>
        <dbReference type="ARBA" id="ARBA00022840"/>
    </source>
</evidence>
<keyword evidence="6 12" id="KW-0547">Nucleotide-binding</keyword>
<evidence type="ECO:0000256" key="12">
    <source>
        <dbReference type="PROSITE-ProRule" id="PRU10141"/>
    </source>
</evidence>
<keyword evidence="8 12" id="KW-0067">ATP-binding</keyword>
<dbReference type="SMART" id="SM00220">
    <property type="entry name" value="S_TKc"/>
    <property type="match status" value="1"/>
</dbReference>
<dbReference type="SUPFAM" id="SSF56112">
    <property type="entry name" value="Protein kinase-like (PK-like)"/>
    <property type="match status" value="1"/>
</dbReference>
<dbReference type="FunFam" id="1.10.510.10:FF:000590">
    <property type="entry name" value="PR5-like receptor kinase"/>
    <property type="match status" value="1"/>
</dbReference>
<dbReference type="AlphaFoldDB" id="A0AAV0JW69"/>
<evidence type="ECO:0000256" key="6">
    <source>
        <dbReference type="ARBA" id="ARBA00022741"/>
    </source>
</evidence>
<dbReference type="Gene3D" id="1.10.510.10">
    <property type="entry name" value="Transferase(Phosphotransferase) domain 1"/>
    <property type="match status" value="1"/>
</dbReference>
<dbReference type="PROSITE" id="PS00108">
    <property type="entry name" value="PROTEIN_KINASE_ST"/>
    <property type="match status" value="1"/>
</dbReference>
<evidence type="ECO:0000256" key="13">
    <source>
        <dbReference type="SAM" id="Phobius"/>
    </source>
</evidence>
<dbReference type="FunFam" id="3.30.200.20:FF:000178">
    <property type="entry name" value="serine/threonine-protein kinase PBS1-like"/>
    <property type="match status" value="1"/>
</dbReference>
<dbReference type="PROSITE" id="PS50011">
    <property type="entry name" value="PROTEIN_KINASE_DOM"/>
    <property type="match status" value="1"/>
</dbReference>
<feature type="signal peptide" evidence="14">
    <location>
        <begin position="1"/>
        <end position="25"/>
    </location>
</feature>
<accession>A0AAV0JW69</accession>
<feature type="domain" description="Protein kinase" evidence="15">
    <location>
        <begin position="297"/>
        <end position="592"/>
    </location>
</feature>
<evidence type="ECO:0000256" key="7">
    <source>
        <dbReference type="ARBA" id="ARBA00022777"/>
    </source>
</evidence>
<dbReference type="PANTHER" id="PTHR27009">
    <property type="entry name" value="RUST RESISTANCE KINASE LR10-RELATED"/>
    <property type="match status" value="1"/>
</dbReference>
<evidence type="ECO:0000313" key="17">
    <source>
        <dbReference type="Proteomes" id="UP001154282"/>
    </source>
</evidence>
<evidence type="ECO:0000256" key="11">
    <source>
        <dbReference type="ARBA" id="ARBA00023180"/>
    </source>
</evidence>
<dbReference type="GO" id="GO:0016020">
    <property type="term" value="C:membrane"/>
    <property type="evidence" value="ECO:0007669"/>
    <property type="project" value="UniProtKB-SubCell"/>
</dbReference>
<evidence type="ECO:0000259" key="15">
    <source>
        <dbReference type="PROSITE" id="PS50011"/>
    </source>
</evidence>
<dbReference type="InterPro" id="IPR025287">
    <property type="entry name" value="WAK_GUB"/>
</dbReference>
<evidence type="ECO:0000256" key="9">
    <source>
        <dbReference type="ARBA" id="ARBA00022989"/>
    </source>
</evidence>
<evidence type="ECO:0000313" key="16">
    <source>
        <dbReference type="EMBL" id="CAI0412871.1"/>
    </source>
</evidence>
<comment type="caution">
    <text evidence="16">The sequence shown here is derived from an EMBL/GenBank/DDBJ whole genome shotgun (WGS) entry which is preliminary data.</text>
</comment>
<dbReference type="GO" id="GO:0030247">
    <property type="term" value="F:polysaccharide binding"/>
    <property type="evidence" value="ECO:0007669"/>
    <property type="project" value="InterPro"/>
</dbReference>
<dbReference type="PROSITE" id="PS00107">
    <property type="entry name" value="PROTEIN_KINASE_ATP"/>
    <property type="match status" value="1"/>
</dbReference>
<keyword evidence="3" id="KW-0808">Transferase</keyword>
<feature type="transmembrane region" description="Helical" evidence="13">
    <location>
        <begin position="236"/>
        <end position="259"/>
    </location>
</feature>
<dbReference type="Pfam" id="PF00069">
    <property type="entry name" value="Pkinase"/>
    <property type="match status" value="1"/>
</dbReference>
<dbReference type="InterPro" id="IPR008271">
    <property type="entry name" value="Ser/Thr_kinase_AS"/>
</dbReference>
<organism evidence="16 17">
    <name type="scientific">Linum tenue</name>
    <dbReference type="NCBI Taxonomy" id="586396"/>
    <lineage>
        <taxon>Eukaryota</taxon>
        <taxon>Viridiplantae</taxon>
        <taxon>Streptophyta</taxon>
        <taxon>Embryophyta</taxon>
        <taxon>Tracheophyta</taxon>
        <taxon>Spermatophyta</taxon>
        <taxon>Magnoliopsida</taxon>
        <taxon>eudicotyledons</taxon>
        <taxon>Gunneridae</taxon>
        <taxon>Pentapetalae</taxon>
        <taxon>rosids</taxon>
        <taxon>fabids</taxon>
        <taxon>Malpighiales</taxon>
        <taxon>Linaceae</taxon>
        <taxon>Linum</taxon>
    </lineage>
</organism>
<evidence type="ECO:0000256" key="5">
    <source>
        <dbReference type="ARBA" id="ARBA00022729"/>
    </source>
</evidence>
<dbReference type="Gene3D" id="3.30.200.20">
    <property type="entry name" value="Phosphorylase Kinase, domain 1"/>
    <property type="match status" value="1"/>
</dbReference>
<evidence type="ECO:0000256" key="2">
    <source>
        <dbReference type="ARBA" id="ARBA00022527"/>
    </source>
</evidence>